<evidence type="ECO:0000313" key="3">
    <source>
        <dbReference type="Proteomes" id="UP000274201"/>
    </source>
</evidence>
<accession>A0A448V894</accession>
<reference evidence="2 3" key="1">
    <citation type="submission" date="2018-12" db="EMBL/GenBank/DDBJ databases">
        <authorList>
            <consortium name="Pathogen Informatics"/>
        </authorList>
    </citation>
    <scope>NUCLEOTIDE SEQUENCE [LARGE SCALE GENOMIC DNA]</scope>
    <source>
        <strain evidence="2 3">NCTC12905</strain>
    </source>
</reference>
<dbReference type="AlphaFoldDB" id="A0A448V894"/>
<protein>
    <recommendedName>
        <fullName evidence="4">Filamentous hemagglutinin</fullName>
    </recommendedName>
</protein>
<dbReference type="InterPro" id="IPR025157">
    <property type="entry name" value="Hemagglutinin_rpt"/>
</dbReference>
<evidence type="ECO:0000313" key="2">
    <source>
        <dbReference type="EMBL" id="VEJ46032.1"/>
    </source>
</evidence>
<feature type="region of interest" description="Disordered" evidence="1">
    <location>
        <begin position="110"/>
        <end position="138"/>
    </location>
</feature>
<gene>
    <name evidence="2" type="ORF">NCTC12905_01722</name>
</gene>
<dbReference type="Proteomes" id="UP000274201">
    <property type="component" value="Chromosome"/>
</dbReference>
<feature type="compositionally biased region" description="Polar residues" evidence="1">
    <location>
        <begin position="632"/>
        <end position="649"/>
    </location>
</feature>
<dbReference type="Pfam" id="PF13332">
    <property type="entry name" value="Fil_haemagg_2"/>
    <property type="match status" value="2"/>
</dbReference>
<feature type="region of interest" description="Disordered" evidence="1">
    <location>
        <begin position="628"/>
        <end position="654"/>
    </location>
</feature>
<feature type="compositionally biased region" description="Basic and acidic residues" evidence="1">
    <location>
        <begin position="123"/>
        <end position="133"/>
    </location>
</feature>
<evidence type="ECO:0000256" key="1">
    <source>
        <dbReference type="SAM" id="MobiDB-lite"/>
    </source>
</evidence>
<name>A0A448V894_BARVI</name>
<dbReference type="GO" id="GO:0003824">
    <property type="term" value="F:catalytic activity"/>
    <property type="evidence" value="ECO:0007669"/>
    <property type="project" value="UniProtKB-ARBA"/>
</dbReference>
<proteinExistence type="predicted"/>
<evidence type="ECO:0008006" key="4">
    <source>
        <dbReference type="Google" id="ProtNLM"/>
    </source>
</evidence>
<dbReference type="EMBL" id="LR134529">
    <property type="protein sequence ID" value="VEJ46032.1"/>
    <property type="molecule type" value="Genomic_DNA"/>
</dbReference>
<sequence length="1132" mass="119205">MGLKASNDIVITNAEDSLHYEMSYHKDGGTFSSSKSEHNKIDATQVSGSLISGGKGVAIDSGNNTEVVASTLIAGKAEEASGEKTPEDQKQADITIHSGGNIVIKGAQEHFDQQQQSSSSSLLHEESSDKSESHTTTVSSVLGATGNIITQSDKETTITASHMFANEDIHVTGENVTIDGMTDHHSSHSQTHETGFGVGSGKDFVSIYGSEGKTENEESFEHQGSSLNGKNITITATKKDVNVVGSDFTAQENIHVSAAHDINVSPGHNSHKSNSQEEREGFGFQFEKSKSGASVGVGIASAKDTGDQWENTNTPSNFKAGKDVQFSADHDVNLQATNVLANRDVNIDAGNTITLSESYDTSNAKEKHEKSFAGVTGSVNVGALGTVQGIKDAVKQAKNKDDKHHIANGLIAGLKGYNLFTKGKSFFNFLTGNTGERGNTARAQGNVAGNLAGSTKDALANMADASASVTVGFKTEKAEASSQTSTAVTGTMEAGRSVNMQAHKGSIHGVGADIIAGTNPVYALNNDEQSGNITLEAGKDITFESAQNTQSTQNHNESASVNVGYSYGTGGAGGTGNASFSQGEGSSEEVQHKNSHLIGTGTVHTNSGGNTTLAGAEVSGDHVEMNVGGDLTITSRSDTGQTSNKQKSASVGFGESKSFDAGSTSFSLQKDQSSSDYHSVVEQSGIKAGDGGFKINVKDKTTLTGGLIASTASPDKNSLTTGSISTSDITNSAHAKASSHGVNVSGGGVLQQGKYGVIKNVAKNALSHGKAKDAAEGETKSAISDGTIILTDTTGQRAMGQDAGQIIDALNRNTAAAHQAVAPLDVALLEGAVHNRLDMINDLSDEGFEIAGQGFVNMFIKEHYLATVEHDENGNVIYAKDENGKYIKDSHGNPQPQYHYLTPEEQQNLQKGSDGKVHVFLNGILTTPDEAAHNAVQLVDNKNDPHYFLMFPHSDSLLVEGVIAGYQYFLEGNLGGLTNSAKKYQNLLYSFGNKGLHVDAHSRGSMTAGNGSYNLAKQGVHGIAKETTINFFGPAFNTQDMADTLYILSDGKQDYVNLENHKYDFVGVKIGKNPYTFEQIPPGSGPWKEAGQIFKGYPSVHACYGHPSDACTKFYGLPNRTPIYSKYSGRKK</sequence>
<feature type="compositionally biased region" description="Low complexity" evidence="1">
    <location>
        <begin position="113"/>
        <end position="122"/>
    </location>
</feature>
<organism evidence="2 3">
    <name type="scientific">Bartonella vinsonii</name>
    <name type="common">Rochalimaea vinsonii</name>
    <dbReference type="NCBI Taxonomy" id="33047"/>
    <lineage>
        <taxon>Bacteria</taxon>
        <taxon>Pseudomonadati</taxon>
        <taxon>Pseudomonadota</taxon>
        <taxon>Alphaproteobacteria</taxon>
        <taxon>Hyphomicrobiales</taxon>
        <taxon>Bartonellaceae</taxon>
        <taxon>Bartonella</taxon>
    </lineage>
</organism>